<dbReference type="Pfam" id="PF21172">
    <property type="entry name" value="CueP"/>
    <property type="match status" value="1"/>
</dbReference>
<dbReference type="EMBL" id="QPJW01000001">
    <property type="protein sequence ID" value="RCX23635.1"/>
    <property type="molecule type" value="Genomic_DNA"/>
</dbReference>
<protein>
    <recommendedName>
        <fullName evidence="3">CueP family metal-binding protein</fullName>
    </recommendedName>
</protein>
<evidence type="ECO:0000313" key="2">
    <source>
        <dbReference type="Proteomes" id="UP000253090"/>
    </source>
</evidence>
<dbReference type="RefSeq" id="WP_114495486.1">
    <property type="nucleotide sequence ID" value="NZ_QPJW01000001.1"/>
</dbReference>
<dbReference type="AlphaFoldDB" id="A0A369BRF3"/>
<name>A0A369BRF3_9BACL</name>
<dbReference type="Gene3D" id="2.60.40.3700">
    <property type="match status" value="1"/>
</dbReference>
<accession>A0A369BRF3</accession>
<sequence length="178" mass="19730">MKRKTLVISIGLIAIAWGAFIFSNGYNKEAKIASTQDIKQLVQDYSTRMKVADSASITSHKLTVSDEGEGTSTYDLPQDEFFVSIAPFVESTHPCEIHSLTGCQGEMADQEFEVNIVDDEGNTVLNQKMKTYGNGFVDLWLPRDKTYKVKISHDGKTANSEISTFEGDNTCITTMQLV</sequence>
<reference evidence="1 2" key="1">
    <citation type="submission" date="2018-07" db="EMBL/GenBank/DDBJ databases">
        <title>Genomic Encyclopedia of Type Strains, Phase III (KMG-III): the genomes of soil and plant-associated and newly described type strains.</title>
        <authorList>
            <person name="Whitman W."/>
        </authorList>
    </citation>
    <scope>NUCLEOTIDE SEQUENCE [LARGE SCALE GENOMIC DNA]</scope>
    <source>
        <strain evidence="1 2">CECT 8333</strain>
    </source>
</reference>
<organism evidence="1 2">
    <name type="scientific">Fontibacillus phaseoli</name>
    <dbReference type="NCBI Taxonomy" id="1416533"/>
    <lineage>
        <taxon>Bacteria</taxon>
        <taxon>Bacillati</taxon>
        <taxon>Bacillota</taxon>
        <taxon>Bacilli</taxon>
        <taxon>Bacillales</taxon>
        <taxon>Paenibacillaceae</taxon>
        <taxon>Fontibacillus</taxon>
    </lineage>
</organism>
<dbReference type="OrthoDB" id="73040at2"/>
<evidence type="ECO:0000313" key="1">
    <source>
        <dbReference type="EMBL" id="RCX23635.1"/>
    </source>
</evidence>
<keyword evidence="2" id="KW-1185">Reference proteome</keyword>
<gene>
    <name evidence="1" type="ORF">DFP94_1011237</name>
</gene>
<comment type="caution">
    <text evidence="1">The sequence shown here is derived from an EMBL/GenBank/DDBJ whole genome shotgun (WGS) entry which is preliminary data.</text>
</comment>
<proteinExistence type="predicted"/>
<evidence type="ECO:0008006" key="3">
    <source>
        <dbReference type="Google" id="ProtNLM"/>
    </source>
</evidence>
<dbReference type="Proteomes" id="UP000253090">
    <property type="component" value="Unassembled WGS sequence"/>
</dbReference>
<dbReference type="NCBIfam" id="NF038094">
    <property type="entry name" value="CueP_fam"/>
    <property type="match status" value="1"/>
</dbReference>
<dbReference type="InterPro" id="IPR047808">
    <property type="entry name" value="CueP-like"/>
</dbReference>